<evidence type="ECO:0000313" key="1">
    <source>
        <dbReference type="EMBL" id="TYP86394.1"/>
    </source>
</evidence>
<name>A0A5D3YBK5_9PROT</name>
<reference evidence="1 2" key="1">
    <citation type="submission" date="2019-07" db="EMBL/GenBank/DDBJ databases">
        <title>Active sludge and wastewater microbial communities from Klosterneuburg, Austria.</title>
        <authorList>
            <person name="Wagner M."/>
        </authorList>
    </citation>
    <scope>NUCLEOTIDE SEQUENCE [LARGE SCALE GENOMIC DNA]</scope>
    <source>
        <strain evidence="1 2">Nm2</strain>
    </source>
</reference>
<protein>
    <submittedName>
        <fullName evidence="1">Uncharacterized protein</fullName>
    </submittedName>
</protein>
<comment type="caution">
    <text evidence="1">The sequence shown here is derived from an EMBL/GenBank/DDBJ whole genome shotgun (WGS) entry which is preliminary data.</text>
</comment>
<gene>
    <name evidence="1" type="ORF">BCL69_103130</name>
</gene>
<accession>A0A5D3YBK5</accession>
<dbReference type="EMBL" id="VNHT01000031">
    <property type="protein sequence ID" value="TYP86394.1"/>
    <property type="molecule type" value="Genomic_DNA"/>
</dbReference>
<sequence>MLAQPITVRQVNIFCKQRSIVTKREKQAIREADARKYEFLAAPNILSL</sequence>
<dbReference type="AlphaFoldDB" id="A0A5D3YBK5"/>
<dbReference type="Proteomes" id="UP000324176">
    <property type="component" value="Unassembled WGS sequence"/>
</dbReference>
<proteinExistence type="predicted"/>
<evidence type="ECO:0000313" key="2">
    <source>
        <dbReference type="Proteomes" id="UP000324176"/>
    </source>
</evidence>
<organism evidence="1 2">
    <name type="scientific">Nitrosomonas communis</name>
    <dbReference type="NCBI Taxonomy" id="44574"/>
    <lineage>
        <taxon>Bacteria</taxon>
        <taxon>Pseudomonadati</taxon>
        <taxon>Pseudomonadota</taxon>
        <taxon>Betaproteobacteria</taxon>
        <taxon>Nitrosomonadales</taxon>
        <taxon>Nitrosomonadaceae</taxon>
        <taxon>Nitrosomonas</taxon>
    </lineage>
</organism>